<reference evidence="4" key="2">
    <citation type="submission" date="2025-08" db="UniProtKB">
        <authorList>
            <consortium name="RefSeq"/>
        </authorList>
    </citation>
    <scope>IDENTIFICATION</scope>
    <source>
        <tissue evidence="4">Leaf</tissue>
    </source>
</reference>
<gene>
    <name evidence="4" type="primary">LOC109133423</name>
</gene>
<evidence type="ECO:0000256" key="2">
    <source>
        <dbReference type="SAM" id="Phobius"/>
    </source>
</evidence>
<evidence type="ECO:0000256" key="1">
    <source>
        <dbReference type="SAM" id="MobiDB-lite"/>
    </source>
</evidence>
<feature type="region of interest" description="Disordered" evidence="1">
    <location>
        <begin position="34"/>
        <end position="102"/>
    </location>
</feature>
<dbReference type="Proteomes" id="UP000694864">
    <property type="component" value="Chromosome 6"/>
</dbReference>
<reference evidence="3" key="1">
    <citation type="journal article" date="2014" name="Nat. Commun.">
        <title>The emerging biofuel crop Camelina sativa retains a highly undifferentiated hexaploid genome structure.</title>
        <authorList>
            <person name="Kagale S."/>
            <person name="Koh C."/>
            <person name="Nixon J."/>
            <person name="Bollina V."/>
            <person name="Clarke W.E."/>
            <person name="Tuteja R."/>
            <person name="Spillane C."/>
            <person name="Robinson S.J."/>
            <person name="Links M.G."/>
            <person name="Clarke C."/>
            <person name="Higgins E.E."/>
            <person name="Huebert T."/>
            <person name="Sharpe A.G."/>
            <person name="Parkin I.A."/>
        </authorList>
    </citation>
    <scope>NUCLEOTIDE SEQUENCE [LARGE SCALE GENOMIC DNA]</scope>
    <source>
        <strain evidence="3">cv. DH55</strain>
    </source>
</reference>
<protein>
    <submittedName>
        <fullName evidence="4">Uncharacterized protein LOC109133423</fullName>
    </submittedName>
</protein>
<evidence type="ECO:0000313" key="4">
    <source>
        <dbReference type="RefSeq" id="XP_019102075.1"/>
    </source>
</evidence>
<feature type="compositionally biased region" description="Basic and acidic residues" evidence="1">
    <location>
        <begin position="66"/>
        <end position="84"/>
    </location>
</feature>
<dbReference type="PANTHER" id="PTHR33564:SF22">
    <property type="entry name" value="TRANSMEMBRANE PROTEIN"/>
    <property type="match status" value="1"/>
</dbReference>
<feature type="compositionally biased region" description="Polar residues" evidence="1">
    <location>
        <begin position="90"/>
        <end position="102"/>
    </location>
</feature>
<keyword evidence="2" id="KW-0812">Transmembrane</keyword>
<feature type="transmembrane region" description="Helical" evidence="2">
    <location>
        <begin position="6"/>
        <end position="25"/>
    </location>
</feature>
<proteinExistence type="predicted"/>
<dbReference type="RefSeq" id="XP_019102075.1">
    <property type="nucleotide sequence ID" value="XM_019246530.1"/>
</dbReference>
<keyword evidence="2" id="KW-0472">Membrane</keyword>
<dbReference type="GeneID" id="109133423"/>
<dbReference type="PANTHER" id="PTHR33564">
    <property type="entry name" value="TRANSMEMBRANE PROTEIN"/>
    <property type="match status" value="1"/>
</dbReference>
<keyword evidence="2" id="KW-1133">Transmembrane helix</keyword>
<accession>A0ABM1RST7</accession>
<name>A0ABM1RST7_CAMSA</name>
<organism evidence="3 4">
    <name type="scientific">Camelina sativa</name>
    <name type="common">False flax</name>
    <name type="synonym">Myagrum sativum</name>
    <dbReference type="NCBI Taxonomy" id="90675"/>
    <lineage>
        <taxon>Eukaryota</taxon>
        <taxon>Viridiplantae</taxon>
        <taxon>Streptophyta</taxon>
        <taxon>Embryophyta</taxon>
        <taxon>Tracheophyta</taxon>
        <taxon>Spermatophyta</taxon>
        <taxon>Magnoliopsida</taxon>
        <taxon>eudicotyledons</taxon>
        <taxon>Gunneridae</taxon>
        <taxon>Pentapetalae</taxon>
        <taxon>rosids</taxon>
        <taxon>malvids</taxon>
        <taxon>Brassicales</taxon>
        <taxon>Brassicaceae</taxon>
        <taxon>Camelineae</taxon>
        <taxon>Camelina</taxon>
    </lineage>
</organism>
<evidence type="ECO:0000313" key="3">
    <source>
        <dbReference type="Proteomes" id="UP000694864"/>
    </source>
</evidence>
<keyword evidence="3" id="KW-1185">Reference proteome</keyword>
<sequence>MESSIGFMTVFAVSGSVVLLAAQLHKRLLSDYMGKLEPQHPSKESKKKKKKVSFAEDMVEPSGNNEEYRRSFRKSKLEDHESRISRNPIKESSSITSQHSTH</sequence>